<evidence type="ECO:0000256" key="2">
    <source>
        <dbReference type="ARBA" id="ARBA00022723"/>
    </source>
</evidence>
<keyword evidence="11" id="KW-1185">Reference proteome</keyword>
<organism evidence="10 11">
    <name type="scientific">Streptomyces gossypii</name>
    <dbReference type="NCBI Taxonomy" id="2883101"/>
    <lineage>
        <taxon>Bacteria</taxon>
        <taxon>Bacillati</taxon>
        <taxon>Actinomycetota</taxon>
        <taxon>Actinomycetes</taxon>
        <taxon>Kitasatosporales</taxon>
        <taxon>Streptomycetaceae</taxon>
        <taxon>Streptomyces</taxon>
    </lineage>
</organism>
<gene>
    <name evidence="10" type="ORF">LHJ74_17200</name>
</gene>
<keyword evidence="7" id="KW-0812">Transmembrane</keyword>
<accession>A0ABT2JUP3</accession>
<comment type="cofactor">
    <cofactor evidence="6">
        <name>Zn(2+)</name>
        <dbReference type="ChEBI" id="CHEBI:29105"/>
    </cofactor>
    <text evidence="6">Binds 1 zinc ion per subunit.</text>
</comment>
<evidence type="ECO:0000256" key="8">
    <source>
        <dbReference type="SAM" id="SignalP"/>
    </source>
</evidence>
<keyword evidence="4 6" id="KW-0862">Zinc</keyword>
<dbReference type="PANTHER" id="PTHR34978">
    <property type="entry name" value="POSSIBLE SENSOR-TRANSDUCER PROTEIN BLAR"/>
    <property type="match status" value="1"/>
</dbReference>
<dbReference type="EMBL" id="JAJAGO010000007">
    <property type="protein sequence ID" value="MCT2591613.1"/>
    <property type="molecule type" value="Genomic_DNA"/>
</dbReference>
<keyword evidence="8" id="KW-0732">Signal</keyword>
<evidence type="ECO:0000313" key="11">
    <source>
        <dbReference type="Proteomes" id="UP001156389"/>
    </source>
</evidence>
<dbReference type="RefSeq" id="WP_260218928.1">
    <property type="nucleotide sequence ID" value="NZ_JAJAGO010000007.1"/>
</dbReference>
<evidence type="ECO:0000313" key="10">
    <source>
        <dbReference type="EMBL" id="MCT2591613.1"/>
    </source>
</evidence>
<sequence length="338" mass="34203">MSSAALLLGYGLSLALAAPALARAGWPERAPRLGIWAWQALTASMLLSVVLAGLVVTVSTAPVSGGLGDLLQACGLMIRAHYEAPGGPAVAAAGSVLALAVAGRTGWCLTGSLLGARRERRAHARVLALVGTADPVLGVTVVEDARPAVYCLPGLGHRIVLTSAALAALEPKALTAVIAHERAHIRGRHHLVLAYAGALERAFPFPAIFRAAAVQTRRLVEMAADDEATACADGPLPLAGALLELAGPADRGGGSAASLAAGGDVAPRIRRLLGPRRPLRRAVTWIGAMAAGGVLVLPFVLAAHPAVAATSVNACPLPYSQVPSPSTPCGLTAASATW</sequence>
<keyword evidence="5 6" id="KW-0482">Metalloprotease</keyword>
<comment type="caution">
    <text evidence="10">The sequence shown here is derived from an EMBL/GenBank/DDBJ whole genome shotgun (WGS) entry which is preliminary data.</text>
</comment>
<evidence type="ECO:0000256" key="5">
    <source>
        <dbReference type="ARBA" id="ARBA00023049"/>
    </source>
</evidence>
<feature type="transmembrane region" description="Helical" evidence="7">
    <location>
        <begin position="34"/>
        <end position="56"/>
    </location>
</feature>
<reference evidence="10 11" key="1">
    <citation type="submission" date="2021-10" db="EMBL/GenBank/DDBJ databases">
        <title>Streptomyces gossypii sp. nov., isolated from soil collected from cotton field.</title>
        <authorList>
            <person name="Ge X."/>
            <person name="Chen X."/>
            <person name="Liu W."/>
        </authorList>
    </citation>
    <scope>NUCLEOTIDE SEQUENCE [LARGE SCALE GENOMIC DNA]</scope>
    <source>
        <strain evidence="10 11">N2-109</strain>
    </source>
</reference>
<dbReference type="InterPro" id="IPR001915">
    <property type="entry name" value="Peptidase_M48"/>
</dbReference>
<feature type="signal peptide" evidence="8">
    <location>
        <begin position="1"/>
        <end position="17"/>
    </location>
</feature>
<proteinExistence type="inferred from homology"/>
<protein>
    <submittedName>
        <fullName evidence="10">M56 family metallopeptidase</fullName>
    </submittedName>
</protein>
<dbReference type="InterPro" id="IPR052173">
    <property type="entry name" value="Beta-lactam_resp_regulator"/>
</dbReference>
<dbReference type="Gene3D" id="3.30.2010.10">
    <property type="entry name" value="Metalloproteases ('zincins'), catalytic domain"/>
    <property type="match status" value="1"/>
</dbReference>
<evidence type="ECO:0000256" key="6">
    <source>
        <dbReference type="RuleBase" id="RU003983"/>
    </source>
</evidence>
<dbReference type="PANTHER" id="PTHR34978:SF3">
    <property type="entry name" value="SLR0241 PROTEIN"/>
    <property type="match status" value="1"/>
</dbReference>
<comment type="similarity">
    <text evidence="6">Belongs to the peptidase M48 family.</text>
</comment>
<evidence type="ECO:0000256" key="4">
    <source>
        <dbReference type="ARBA" id="ARBA00022833"/>
    </source>
</evidence>
<dbReference type="CDD" id="cd07326">
    <property type="entry name" value="M56_BlaR1_MecR1_like"/>
    <property type="match status" value="1"/>
</dbReference>
<keyword evidence="1 6" id="KW-0645">Protease</keyword>
<feature type="transmembrane region" description="Helical" evidence="7">
    <location>
        <begin position="282"/>
        <end position="303"/>
    </location>
</feature>
<feature type="chain" id="PRO_5045916741" evidence="8">
    <location>
        <begin position="18"/>
        <end position="338"/>
    </location>
</feature>
<evidence type="ECO:0000259" key="9">
    <source>
        <dbReference type="Pfam" id="PF01435"/>
    </source>
</evidence>
<feature type="domain" description="Peptidase M48" evidence="9">
    <location>
        <begin position="139"/>
        <end position="199"/>
    </location>
</feature>
<dbReference type="Pfam" id="PF01435">
    <property type="entry name" value="Peptidase_M48"/>
    <property type="match status" value="1"/>
</dbReference>
<keyword evidence="7" id="KW-0472">Membrane</keyword>
<name>A0ABT2JUP3_9ACTN</name>
<keyword evidence="7" id="KW-1133">Transmembrane helix</keyword>
<evidence type="ECO:0000256" key="3">
    <source>
        <dbReference type="ARBA" id="ARBA00022801"/>
    </source>
</evidence>
<evidence type="ECO:0000256" key="1">
    <source>
        <dbReference type="ARBA" id="ARBA00022670"/>
    </source>
</evidence>
<keyword evidence="2" id="KW-0479">Metal-binding</keyword>
<evidence type="ECO:0000256" key="7">
    <source>
        <dbReference type="SAM" id="Phobius"/>
    </source>
</evidence>
<dbReference type="Proteomes" id="UP001156389">
    <property type="component" value="Unassembled WGS sequence"/>
</dbReference>
<keyword evidence="3 6" id="KW-0378">Hydrolase</keyword>